<dbReference type="HOGENOM" id="CLU_004585_8_2_6"/>
<sequence length="594" mass="68122">MPRWRGIKMTHFNSQQMDYIESSIASSIYLEACPGSGKTEVIAAKVAKEINNWTLSPSGIALLSFSNSATDELFSRVKKYSPDTVSRFPHFIGTFDSFIFKFLIGPNAKCLTHFEGECNKNTLRIIESASPLFIQTKYAYNKRGKIKAHHYTFDRRNDSILFNSDSPELDRMRNAINLQEWQIKDLIETKYKLFKSGLMTHDDSLFLAAEIFINEKYKNYALLLSKRFPLIIIDECQDLSYEHLFILQGLHDLGVKLHFVGDLEQSIYGFRAVDPKDTIKFITDNEFERMPLKINYRSCQQIIDLCSKLTAHDGVNGQFSSIESPCIVLQYNETPLELIDKIGQLCFGYSNNVIVARGHSILEKFTFNGVEDNIVKNLVNAINIFSLHGTQNIKNSLQLFSTVIRARSNHPIRESKYNCPNEIESSVQWRAFLFYTLEYFIENKLNNFELTWSKWCKNANAILINLHQQPFITDELKPIVEEVFSLSIKAPSGLAKINVSEFTAIEKVNTENYKYATIHSVKGETHDVTILLSSPSNSGNNGSHWKQWISNQKSESTRFAYVASSRPRYRLVWGVKKLKNSEADTLRKLGFTIE</sequence>
<feature type="domain" description="UvrD-like helicase ATP-binding" evidence="6">
    <location>
        <begin position="11"/>
        <end position="299"/>
    </location>
</feature>
<evidence type="ECO:0000256" key="5">
    <source>
        <dbReference type="PROSITE-ProRule" id="PRU00560"/>
    </source>
</evidence>
<dbReference type="Gene3D" id="3.40.50.300">
    <property type="entry name" value="P-loop containing nucleotide triphosphate hydrolases"/>
    <property type="match status" value="1"/>
</dbReference>
<evidence type="ECO:0000313" key="8">
    <source>
        <dbReference type="Proteomes" id="UP000000745"/>
    </source>
</evidence>
<reference evidence="8" key="1">
    <citation type="journal article" date="2009" name="PLoS Genet.">
        <title>Organised genome dynamics in the Escherichia coli species results in highly diverse adaptive paths.</title>
        <authorList>
            <person name="Touchon M."/>
            <person name="Hoede C."/>
            <person name="Tenaillon O."/>
            <person name="Barbe V."/>
            <person name="Baeriswyl S."/>
            <person name="Bidet P."/>
            <person name="Bingen E."/>
            <person name="Bonacorsi S."/>
            <person name="Bouchier C."/>
            <person name="Bouvet O."/>
            <person name="Calteau A."/>
            <person name="Chiapello H."/>
            <person name="Clermont O."/>
            <person name="Cruveiller S."/>
            <person name="Danchin A."/>
            <person name="Diard M."/>
            <person name="Dossat C."/>
            <person name="Karoui M.E."/>
            <person name="Frapy E."/>
            <person name="Garry L."/>
            <person name="Ghigo J.M."/>
            <person name="Gilles A.M."/>
            <person name="Johnson J."/>
            <person name="Le Bouguenec C."/>
            <person name="Lescat M."/>
            <person name="Mangenot S."/>
            <person name="Martinez-Jehanne V."/>
            <person name="Matic I."/>
            <person name="Nassif X."/>
            <person name="Oztas S."/>
            <person name="Petit M.A."/>
            <person name="Pichon C."/>
            <person name="Rouy Z."/>
            <person name="Ruf C.S."/>
            <person name="Schneider D."/>
            <person name="Tourret J."/>
            <person name="Vacherie B."/>
            <person name="Vallenet D."/>
            <person name="Medigue C."/>
            <person name="Rocha E.P.C."/>
            <person name="Denamur E."/>
        </authorList>
    </citation>
    <scope>NUCLEOTIDE SEQUENCE [LARGE SCALE GENOMIC DNA]</scope>
    <source>
        <strain evidence="8">ATCC 35469 / DSM 13698 / BCRC 15582 / CCUG 18766 / IAM 14443 / JCM 21226 / LMG 7866 / NBRC 102419 / NCTC 12128 / CDC 0568-73</strain>
    </source>
</reference>
<dbReference type="PROSITE" id="PS51198">
    <property type="entry name" value="UVRD_HELICASE_ATP_BIND"/>
    <property type="match status" value="1"/>
</dbReference>
<keyword evidence="2 5" id="KW-0378">Hydrolase</keyword>
<evidence type="ECO:0000256" key="1">
    <source>
        <dbReference type="ARBA" id="ARBA00022741"/>
    </source>
</evidence>
<keyword evidence="4 5" id="KW-0067">ATP-binding</keyword>
<dbReference type="SUPFAM" id="SSF52540">
    <property type="entry name" value="P-loop containing nucleoside triphosphate hydrolases"/>
    <property type="match status" value="1"/>
</dbReference>
<dbReference type="InterPro" id="IPR000212">
    <property type="entry name" value="DNA_helicase_UvrD/REP"/>
</dbReference>
<feature type="binding site" evidence="5">
    <location>
        <begin position="32"/>
        <end position="39"/>
    </location>
    <ligand>
        <name>ATP</name>
        <dbReference type="ChEBI" id="CHEBI:30616"/>
    </ligand>
</feature>
<gene>
    <name evidence="7" type="ordered locus">EFER_2805</name>
</gene>
<evidence type="ECO:0000313" key="7">
    <source>
        <dbReference type="EMBL" id="CAQ90299.1"/>
    </source>
</evidence>
<organism evidence="7 8">
    <name type="scientific">Escherichia fergusonii (strain ATCC 35469 / DSM 13698 / CCUG 18766 / IAM 14443 / JCM 21226 / LMG 7866 / NBRC 102419 / NCTC 12128 / CDC 0568-73)</name>
    <dbReference type="NCBI Taxonomy" id="585054"/>
    <lineage>
        <taxon>Bacteria</taxon>
        <taxon>Pseudomonadati</taxon>
        <taxon>Pseudomonadota</taxon>
        <taxon>Gammaproteobacteria</taxon>
        <taxon>Enterobacterales</taxon>
        <taxon>Enterobacteriaceae</taxon>
        <taxon>Escherichia</taxon>
    </lineage>
</organism>
<keyword evidence="8" id="KW-1185">Reference proteome</keyword>
<dbReference type="GO" id="GO:0005524">
    <property type="term" value="F:ATP binding"/>
    <property type="evidence" value="ECO:0007669"/>
    <property type="project" value="UniProtKB-UniRule"/>
</dbReference>
<dbReference type="Gene3D" id="1.10.10.160">
    <property type="match status" value="1"/>
</dbReference>
<dbReference type="InterPro" id="IPR014016">
    <property type="entry name" value="UvrD-like_ATP-bd"/>
</dbReference>
<dbReference type="GO" id="GO:0005829">
    <property type="term" value="C:cytosol"/>
    <property type="evidence" value="ECO:0007669"/>
    <property type="project" value="TreeGrafter"/>
</dbReference>
<proteinExistence type="predicted"/>
<dbReference type="Proteomes" id="UP000000745">
    <property type="component" value="Chromosome"/>
</dbReference>
<keyword evidence="3 5" id="KW-0347">Helicase</keyword>
<dbReference type="GO" id="GO:0003677">
    <property type="term" value="F:DNA binding"/>
    <property type="evidence" value="ECO:0007669"/>
    <property type="project" value="InterPro"/>
</dbReference>
<dbReference type="Pfam" id="PF00580">
    <property type="entry name" value="UvrD-helicase"/>
    <property type="match status" value="1"/>
</dbReference>
<dbReference type="OrthoDB" id="1100019at2"/>
<dbReference type="KEGG" id="efe:EFER_2805"/>
<dbReference type="PANTHER" id="PTHR11070:SF3">
    <property type="entry name" value="DNA 3'-5' HELICASE"/>
    <property type="match status" value="1"/>
</dbReference>
<dbReference type="InterPro" id="IPR027417">
    <property type="entry name" value="P-loop_NTPase"/>
</dbReference>
<protein>
    <submittedName>
        <fullName evidence="7">Helicase</fullName>
    </submittedName>
</protein>
<accession>B7LP83</accession>
<evidence type="ECO:0000256" key="3">
    <source>
        <dbReference type="ARBA" id="ARBA00022806"/>
    </source>
</evidence>
<dbReference type="EMBL" id="CU928158">
    <property type="protein sequence ID" value="CAQ90299.1"/>
    <property type="molecule type" value="Genomic_DNA"/>
</dbReference>
<dbReference type="GO" id="GO:0016787">
    <property type="term" value="F:hydrolase activity"/>
    <property type="evidence" value="ECO:0007669"/>
    <property type="project" value="UniProtKB-UniRule"/>
</dbReference>
<evidence type="ECO:0000259" key="6">
    <source>
        <dbReference type="PROSITE" id="PS51198"/>
    </source>
</evidence>
<dbReference type="GO" id="GO:0000725">
    <property type="term" value="P:recombinational repair"/>
    <property type="evidence" value="ECO:0007669"/>
    <property type="project" value="TreeGrafter"/>
</dbReference>
<evidence type="ECO:0000256" key="2">
    <source>
        <dbReference type="ARBA" id="ARBA00022801"/>
    </source>
</evidence>
<dbReference type="PANTHER" id="PTHR11070">
    <property type="entry name" value="UVRD / RECB / PCRA DNA HELICASE FAMILY MEMBER"/>
    <property type="match status" value="1"/>
</dbReference>
<dbReference type="InterPro" id="IPR013986">
    <property type="entry name" value="DExx_box_DNA_helicase_dom_sf"/>
</dbReference>
<name>B7LP83_ESCF3</name>
<dbReference type="GO" id="GO:0043138">
    <property type="term" value="F:3'-5' DNA helicase activity"/>
    <property type="evidence" value="ECO:0007669"/>
    <property type="project" value="TreeGrafter"/>
</dbReference>
<keyword evidence="1 5" id="KW-0547">Nucleotide-binding</keyword>
<evidence type="ECO:0000256" key="4">
    <source>
        <dbReference type="ARBA" id="ARBA00022840"/>
    </source>
</evidence>
<dbReference type="AlphaFoldDB" id="B7LP83"/>